<protein>
    <submittedName>
        <fullName evidence="1">Uncharacterized protein</fullName>
    </submittedName>
</protein>
<name>A0AAD6V598_9AGAR</name>
<evidence type="ECO:0000313" key="2">
    <source>
        <dbReference type="Proteomes" id="UP001219525"/>
    </source>
</evidence>
<evidence type="ECO:0000313" key="1">
    <source>
        <dbReference type="EMBL" id="KAJ7200207.1"/>
    </source>
</evidence>
<dbReference type="InterPro" id="IPR041078">
    <property type="entry name" value="Plavaka"/>
</dbReference>
<dbReference type="AlphaFoldDB" id="A0AAD6V598"/>
<dbReference type="Pfam" id="PF18759">
    <property type="entry name" value="Plavaka"/>
    <property type="match status" value="1"/>
</dbReference>
<sequence>MVAEPARAADDYTPYSDNLDFHLADLLYRKVQMAAGDIDTLMQIWAANLKHPEADPPFSDHVDLYNRIDATDLDHILWQSFEVCLDLPIPLGDTRPWKTQKYTVYFRDPRLILGSQLANPDIKDEMDSAPKQVFAADGSREYEDFMSGNWTWKQATEIARDPMTHGAVYVAAFLGSDKTTVSVATGQNDYYPLYLPYGLVHDVRRAHRNAVSLIGFLASDREYESNTDFRTFRGGCGSSSCRNL</sequence>
<dbReference type="Proteomes" id="UP001219525">
    <property type="component" value="Unassembled WGS sequence"/>
</dbReference>
<gene>
    <name evidence="1" type="ORF">GGX14DRAFT_536427</name>
</gene>
<comment type="caution">
    <text evidence="1">The sequence shown here is derived from an EMBL/GenBank/DDBJ whole genome shotgun (WGS) entry which is preliminary data.</text>
</comment>
<organism evidence="1 2">
    <name type="scientific">Mycena pura</name>
    <dbReference type="NCBI Taxonomy" id="153505"/>
    <lineage>
        <taxon>Eukaryota</taxon>
        <taxon>Fungi</taxon>
        <taxon>Dikarya</taxon>
        <taxon>Basidiomycota</taxon>
        <taxon>Agaricomycotina</taxon>
        <taxon>Agaricomycetes</taxon>
        <taxon>Agaricomycetidae</taxon>
        <taxon>Agaricales</taxon>
        <taxon>Marasmiineae</taxon>
        <taxon>Mycenaceae</taxon>
        <taxon>Mycena</taxon>
    </lineage>
</organism>
<keyword evidence="2" id="KW-1185">Reference proteome</keyword>
<accession>A0AAD6V598</accession>
<dbReference type="EMBL" id="JARJCW010000064">
    <property type="protein sequence ID" value="KAJ7200207.1"/>
    <property type="molecule type" value="Genomic_DNA"/>
</dbReference>
<proteinExistence type="predicted"/>
<reference evidence="1" key="1">
    <citation type="submission" date="2023-03" db="EMBL/GenBank/DDBJ databases">
        <title>Massive genome expansion in bonnet fungi (Mycena s.s.) driven by repeated elements and novel gene families across ecological guilds.</title>
        <authorList>
            <consortium name="Lawrence Berkeley National Laboratory"/>
            <person name="Harder C.B."/>
            <person name="Miyauchi S."/>
            <person name="Viragh M."/>
            <person name="Kuo A."/>
            <person name="Thoen E."/>
            <person name="Andreopoulos B."/>
            <person name="Lu D."/>
            <person name="Skrede I."/>
            <person name="Drula E."/>
            <person name="Henrissat B."/>
            <person name="Morin E."/>
            <person name="Kohler A."/>
            <person name="Barry K."/>
            <person name="LaButti K."/>
            <person name="Morin E."/>
            <person name="Salamov A."/>
            <person name="Lipzen A."/>
            <person name="Mereny Z."/>
            <person name="Hegedus B."/>
            <person name="Baldrian P."/>
            <person name="Stursova M."/>
            <person name="Weitz H."/>
            <person name="Taylor A."/>
            <person name="Grigoriev I.V."/>
            <person name="Nagy L.G."/>
            <person name="Martin F."/>
            <person name="Kauserud H."/>
        </authorList>
    </citation>
    <scope>NUCLEOTIDE SEQUENCE</scope>
    <source>
        <strain evidence="1">9144</strain>
    </source>
</reference>